<accession>A0AC61MZS2</accession>
<gene>
    <name evidence="1" type="ORF">JFY71_02625</name>
</gene>
<sequence>MKKGIKLIVGIVIIALIAVIAVKGKEYYENRYTGTYYYTMIPMDEPVELEEMKDDRGEVVGQGKKYKLKSYDEKGERLLEFSVNTEDKDKLFKPGTFLKIKASKEIVLGEEIISKDEVPEDILVKIEEGK</sequence>
<keyword evidence="2" id="KW-1185">Reference proteome</keyword>
<reference evidence="1 2" key="1">
    <citation type="journal article" date="2022" name="Int. J. Syst. Evol. Microbiol.">
        <title>Miniphocaeibacter halophilus sp. nov., an ammonium-tolerant acetate-producing bacterium isolated from a biogas system.</title>
        <authorList>
            <person name="Schnurer A."/>
            <person name="Singh A."/>
            <person name="Bi S."/>
            <person name="Qiao W."/>
            <person name="Westerholm M."/>
        </authorList>
    </citation>
    <scope>NUCLEOTIDE SEQUENCE [LARGE SCALE GENOMIC DNA]</scope>
    <source>
        <strain evidence="1 2">AMB_01</strain>
    </source>
</reference>
<dbReference type="Proteomes" id="UP000595814">
    <property type="component" value="Chromosome"/>
</dbReference>
<name>A0AC61MZS2_9FIRM</name>
<evidence type="ECO:0000313" key="2">
    <source>
        <dbReference type="Proteomes" id="UP000595814"/>
    </source>
</evidence>
<evidence type="ECO:0000313" key="1">
    <source>
        <dbReference type="EMBL" id="QQK08448.1"/>
    </source>
</evidence>
<protein>
    <submittedName>
        <fullName evidence="1">YxeA family protein</fullName>
    </submittedName>
</protein>
<organism evidence="1 2">
    <name type="scientific">Miniphocaeibacter halophilus</name>
    <dbReference type="NCBI Taxonomy" id="2931922"/>
    <lineage>
        <taxon>Bacteria</taxon>
        <taxon>Bacillati</taxon>
        <taxon>Bacillota</taxon>
        <taxon>Tissierellia</taxon>
        <taxon>Tissierellales</taxon>
        <taxon>Peptoniphilaceae</taxon>
        <taxon>Miniphocaeibacter</taxon>
    </lineage>
</organism>
<dbReference type="EMBL" id="CP066744">
    <property type="protein sequence ID" value="QQK08448.1"/>
    <property type="molecule type" value="Genomic_DNA"/>
</dbReference>
<proteinExistence type="predicted"/>